<dbReference type="AlphaFoldDB" id="A0A7U9HCM6"/>
<feature type="region of interest" description="Disordered" evidence="1">
    <location>
        <begin position="72"/>
        <end position="115"/>
    </location>
</feature>
<evidence type="ECO:0000256" key="1">
    <source>
        <dbReference type="SAM" id="MobiDB-lite"/>
    </source>
</evidence>
<accession>A0A7U9HCM6</accession>
<feature type="compositionally biased region" description="Basic and acidic residues" evidence="1">
    <location>
        <begin position="77"/>
        <end position="86"/>
    </location>
</feature>
<feature type="region of interest" description="Disordered" evidence="1">
    <location>
        <begin position="1"/>
        <end position="41"/>
    </location>
</feature>
<evidence type="ECO:0000313" key="3">
    <source>
        <dbReference type="Proteomes" id="UP000014062"/>
    </source>
</evidence>
<reference evidence="3" key="1">
    <citation type="journal article" date="2013" name="Genome Biol. Evol.">
        <title>The genome sequence of Streptomyces lividans 66 reveals a novel tRNA-dependent peptide biosynthetic system within a metal-related genomic island.</title>
        <authorList>
            <person name="Cruz-Morales P."/>
            <person name="Vijgenboom E."/>
            <person name="Iruegas-Bocardo F."/>
            <person name="Girard G."/>
            <person name="Yanez-Guerra L.A."/>
            <person name="Ramos-Aboites H.E."/>
            <person name="Pernodet J.L."/>
            <person name="Anne J."/>
            <person name="van Wezel G.P."/>
            <person name="Barona-Gomez F."/>
        </authorList>
    </citation>
    <scope>NUCLEOTIDE SEQUENCE [LARGE SCALE GENOMIC DNA]</scope>
    <source>
        <strain evidence="3">1326</strain>
    </source>
</reference>
<name>A0A7U9HCM6_STRLI</name>
<proteinExistence type="predicted"/>
<sequence>MSITSLCVAGGASHPCRAAFPRGTPPPRARETPVGRARSSTDFVTVPATASGKSNGVARGWRSLAFCRRAYFSSPPPREDGARSSVDRTPGSVAGFQVVPNHPRPSPSTYPSRPL</sequence>
<dbReference type="Proteomes" id="UP000014062">
    <property type="component" value="Chromosome"/>
</dbReference>
<organism evidence="2 3">
    <name type="scientific">Streptomyces lividans 1326</name>
    <dbReference type="NCBI Taxonomy" id="1200984"/>
    <lineage>
        <taxon>Bacteria</taxon>
        <taxon>Bacillati</taxon>
        <taxon>Actinomycetota</taxon>
        <taxon>Actinomycetes</taxon>
        <taxon>Kitasatosporales</taxon>
        <taxon>Streptomycetaceae</taxon>
        <taxon>Streptomyces</taxon>
    </lineage>
</organism>
<protein>
    <submittedName>
        <fullName evidence="2">GAF domain-containing protein</fullName>
    </submittedName>
</protein>
<feature type="compositionally biased region" description="Pro residues" evidence="1">
    <location>
        <begin position="102"/>
        <end position="115"/>
    </location>
</feature>
<gene>
    <name evidence="2" type="ORF">SLI_4222</name>
</gene>
<dbReference type="EMBL" id="CM001889">
    <property type="protein sequence ID" value="EOY48933.1"/>
    <property type="molecule type" value="Genomic_DNA"/>
</dbReference>
<evidence type="ECO:0000313" key="2">
    <source>
        <dbReference type="EMBL" id="EOY48933.1"/>
    </source>
</evidence>